<protein>
    <recommendedName>
        <fullName evidence="3">Cytochrome P450</fullName>
    </recommendedName>
</protein>
<dbReference type="GO" id="GO:0004497">
    <property type="term" value="F:monooxygenase activity"/>
    <property type="evidence" value="ECO:0007669"/>
    <property type="project" value="InterPro"/>
</dbReference>
<evidence type="ECO:0000313" key="1">
    <source>
        <dbReference type="EnsemblPlants" id="OB10G12680.1"/>
    </source>
</evidence>
<dbReference type="AlphaFoldDB" id="J3N170"/>
<name>J3N170_ORYBR</name>
<dbReference type="GO" id="GO:0020037">
    <property type="term" value="F:heme binding"/>
    <property type="evidence" value="ECO:0007669"/>
    <property type="project" value="InterPro"/>
</dbReference>
<dbReference type="Pfam" id="PF00067">
    <property type="entry name" value="p450"/>
    <property type="match status" value="2"/>
</dbReference>
<dbReference type="GO" id="GO:0005506">
    <property type="term" value="F:iron ion binding"/>
    <property type="evidence" value="ECO:0007669"/>
    <property type="project" value="InterPro"/>
</dbReference>
<dbReference type="InterPro" id="IPR036396">
    <property type="entry name" value="Cyt_P450_sf"/>
</dbReference>
<dbReference type="Proteomes" id="UP000006038">
    <property type="component" value="Chromosome 10"/>
</dbReference>
<organism evidence="1">
    <name type="scientific">Oryza brachyantha</name>
    <name type="common">malo sina</name>
    <dbReference type="NCBI Taxonomy" id="4533"/>
    <lineage>
        <taxon>Eukaryota</taxon>
        <taxon>Viridiplantae</taxon>
        <taxon>Streptophyta</taxon>
        <taxon>Embryophyta</taxon>
        <taxon>Tracheophyta</taxon>
        <taxon>Spermatophyta</taxon>
        <taxon>Magnoliopsida</taxon>
        <taxon>Liliopsida</taxon>
        <taxon>Poales</taxon>
        <taxon>Poaceae</taxon>
        <taxon>BOP clade</taxon>
        <taxon>Oryzoideae</taxon>
        <taxon>Oryzeae</taxon>
        <taxon>Oryzinae</taxon>
        <taxon>Oryza</taxon>
    </lineage>
</organism>
<dbReference type="OMA" id="GHINTVV"/>
<evidence type="ECO:0000313" key="2">
    <source>
        <dbReference type="Proteomes" id="UP000006038"/>
    </source>
</evidence>
<dbReference type="SUPFAM" id="SSF48264">
    <property type="entry name" value="Cytochrome P450"/>
    <property type="match status" value="1"/>
</dbReference>
<dbReference type="PANTHER" id="PTHR24299:SF59">
    <property type="entry name" value="CYTOCHROME P450 SUPERFAMILY PROTEIN"/>
    <property type="match status" value="1"/>
</dbReference>
<dbReference type="HOGENOM" id="CLU_096962_0_0_1"/>
<dbReference type="Gramene" id="OB10G12680.1">
    <property type="protein sequence ID" value="OB10G12680.1"/>
    <property type="gene ID" value="OB10G12680"/>
</dbReference>
<proteinExistence type="predicted"/>
<keyword evidence="2" id="KW-1185">Reference proteome</keyword>
<dbReference type="Gene3D" id="1.10.630.10">
    <property type="entry name" value="Cytochrome P450"/>
    <property type="match status" value="2"/>
</dbReference>
<dbReference type="eggNOG" id="KOG0156">
    <property type="taxonomic scope" value="Eukaryota"/>
</dbReference>
<accession>J3N170</accession>
<reference evidence="1" key="2">
    <citation type="submission" date="2013-04" db="UniProtKB">
        <authorList>
            <consortium name="EnsemblPlants"/>
        </authorList>
    </citation>
    <scope>IDENTIFICATION</scope>
</reference>
<evidence type="ECO:0008006" key="3">
    <source>
        <dbReference type="Google" id="ProtNLM"/>
    </source>
</evidence>
<dbReference type="PANTHER" id="PTHR24299">
    <property type="entry name" value="CYTOCHROME P450 FAMILY 1"/>
    <property type="match status" value="1"/>
</dbReference>
<dbReference type="GO" id="GO:0016705">
    <property type="term" value="F:oxidoreductase activity, acting on paired donors, with incorporation or reduction of molecular oxygen"/>
    <property type="evidence" value="ECO:0007669"/>
    <property type="project" value="InterPro"/>
</dbReference>
<reference evidence="1" key="1">
    <citation type="journal article" date="2013" name="Nat. Commun.">
        <title>Whole-genome sequencing of Oryza brachyantha reveals mechanisms underlying Oryza genome evolution.</title>
        <authorList>
            <person name="Chen J."/>
            <person name="Huang Q."/>
            <person name="Gao D."/>
            <person name="Wang J."/>
            <person name="Lang Y."/>
            <person name="Liu T."/>
            <person name="Li B."/>
            <person name="Bai Z."/>
            <person name="Luis Goicoechea J."/>
            <person name="Liang C."/>
            <person name="Chen C."/>
            <person name="Zhang W."/>
            <person name="Sun S."/>
            <person name="Liao Y."/>
            <person name="Zhang X."/>
            <person name="Yang L."/>
            <person name="Song C."/>
            <person name="Wang M."/>
            <person name="Shi J."/>
            <person name="Liu G."/>
            <person name="Liu J."/>
            <person name="Zhou H."/>
            <person name="Zhou W."/>
            <person name="Yu Q."/>
            <person name="An N."/>
            <person name="Chen Y."/>
            <person name="Cai Q."/>
            <person name="Wang B."/>
            <person name="Liu B."/>
            <person name="Min J."/>
            <person name="Huang Y."/>
            <person name="Wu H."/>
            <person name="Li Z."/>
            <person name="Zhang Y."/>
            <person name="Yin Y."/>
            <person name="Song W."/>
            <person name="Jiang J."/>
            <person name="Jackson S.A."/>
            <person name="Wing R.A."/>
            <person name="Wang J."/>
            <person name="Chen M."/>
        </authorList>
    </citation>
    <scope>NUCLEOTIDE SEQUENCE [LARGE SCALE GENOMIC DNA]</scope>
    <source>
        <strain evidence="1">cv. IRGC 101232</strain>
    </source>
</reference>
<sequence length="251" mass="27893">MAAVLLLWLSWLLFSLLSVYLLDLLAHSRRRLPPGPRPLPFIGSLHLLGENPHRSLAGLAKKYGPLMSLRLGAVTTVVVSSPEVAREFVQKHDAVFADRSVPDSIGNDHTKNSVIWLNPGSRWRALRRIMATELFSAHQLDALQHLRQEKVSELVIESARKTRTKLAFSHTQERLEVEDEQWSCNDERRGADAGFITGLKNGTGLGKDLLAAGSDTSSNTMEWAMAELLKNPLSMAKACEEIAQVVIKKKN</sequence>
<dbReference type="EnsemblPlants" id="OB10G12680.1">
    <property type="protein sequence ID" value="OB10G12680.1"/>
    <property type="gene ID" value="OB10G12680"/>
</dbReference>
<dbReference type="InterPro" id="IPR001128">
    <property type="entry name" value="Cyt_P450"/>
</dbReference>